<dbReference type="InterPro" id="IPR045218">
    <property type="entry name" value="DA1-like"/>
</dbReference>
<protein>
    <recommendedName>
        <fullName evidence="1">Protein DA1-like domain-containing protein</fullName>
    </recommendedName>
</protein>
<dbReference type="AlphaFoldDB" id="A0A498K627"/>
<dbReference type="PANTHER" id="PTHR24209">
    <property type="entry name" value="PROTEIN DA1-RELATED 2"/>
    <property type="match status" value="1"/>
</dbReference>
<proteinExistence type="predicted"/>
<evidence type="ECO:0000259" key="1">
    <source>
        <dbReference type="Pfam" id="PF12315"/>
    </source>
</evidence>
<feature type="domain" description="Protein DA1-like" evidence="1">
    <location>
        <begin position="247"/>
        <end position="280"/>
    </location>
</feature>
<dbReference type="InterPro" id="IPR022087">
    <property type="entry name" value="DA1-like_dom"/>
</dbReference>
<sequence length="300" mass="34627">MNIFKVQNPRQPKICDVVTNIIKRSRSLAHFGGKYDVRNITTITLRGNFLGDGRKLCSDCYVIEAVRAFYMCKSLDFDEDIPILMVDQDELNRVNRPYEPAYNKPKPDGLMLLGPPFPTNPIVTIQRCSKRGERIQVKKKVDKLTMLQYLPGIFRCDKKVISLVIRFLLNKALIRVVLLCGQPDVVIGGILAHEMMHAWMALRLGLYRKLETWVEEGICCVMEYMWMEWFCSSGAEYFSCNILSQYMKDNECEIYGRGFRLAMEAVKTYGLHATLEHIVSTGSLPKQDDHQDQMETPFIY</sequence>
<name>A0A498K627_MALDO</name>
<comment type="caution">
    <text evidence="2">The sequence shown here is derived from an EMBL/GenBank/DDBJ whole genome shotgun (WGS) entry which is preliminary data.</text>
</comment>
<feature type="domain" description="Protein DA1-like" evidence="1">
    <location>
        <begin position="75"/>
        <end position="236"/>
    </location>
</feature>
<dbReference type="EMBL" id="RDQH01000329">
    <property type="protein sequence ID" value="RXI03720.1"/>
    <property type="molecule type" value="Genomic_DNA"/>
</dbReference>
<dbReference type="Proteomes" id="UP000290289">
    <property type="component" value="Chromosome 3"/>
</dbReference>
<dbReference type="Pfam" id="PF12315">
    <property type="entry name" value="DA1-like"/>
    <property type="match status" value="2"/>
</dbReference>
<keyword evidence="3" id="KW-1185">Reference proteome</keyword>
<reference evidence="2 3" key="1">
    <citation type="submission" date="2018-10" db="EMBL/GenBank/DDBJ databases">
        <title>A high-quality apple genome assembly.</title>
        <authorList>
            <person name="Hu J."/>
        </authorList>
    </citation>
    <scope>NUCLEOTIDE SEQUENCE [LARGE SCALE GENOMIC DNA]</scope>
    <source>
        <strain evidence="3">cv. HFTH1</strain>
        <tissue evidence="2">Young leaf</tissue>
    </source>
</reference>
<gene>
    <name evidence="2" type="ORF">DVH24_037994</name>
</gene>
<dbReference type="GO" id="GO:0043130">
    <property type="term" value="F:ubiquitin binding"/>
    <property type="evidence" value="ECO:0007669"/>
    <property type="project" value="TreeGrafter"/>
</dbReference>
<evidence type="ECO:0000313" key="3">
    <source>
        <dbReference type="Proteomes" id="UP000290289"/>
    </source>
</evidence>
<dbReference type="PANTHER" id="PTHR24209:SF31">
    <property type="entry name" value="PROTEIN DA1-LIKE ISOFORM X1"/>
    <property type="match status" value="1"/>
</dbReference>
<organism evidence="2 3">
    <name type="scientific">Malus domestica</name>
    <name type="common">Apple</name>
    <name type="synonym">Pyrus malus</name>
    <dbReference type="NCBI Taxonomy" id="3750"/>
    <lineage>
        <taxon>Eukaryota</taxon>
        <taxon>Viridiplantae</taxon>
        <taxon>Streptophyta</taxon>
        <taxon>Embryophyta</taxon>
        <taxon>Tracheophyta</taxon>
        <taxon>Spermatophyta</taxon>
        <taxon>Magnoliopsida</taxon>
        <taxon>eudicotyledons</taxon>
        <taxon>Gunneridae</taxon>
        <taxon>Pentapetalae</taxon>
        <taxon>rosids</taxon>
        <taxon>fabids</taxon>
        <taxon>Rosales</taxon>
        <taxon>Rosaceae</taxon>
        <taxon>Amygdaloideae</taxon>
        <taxon>Maleae</taxon>
        <taxon>Malus</taxon>
    </lineage>
</organism>
<evidence type="ECO:0000313" key="2">
    <source>
        <dbReference type="EMBL" id="RXI03720.1"/>
    </source>
</evidence>
<accession>A0A498K627</accession>